<evidence type="ECO:0000313" key="3">
    <source>
        <dbReference type="Proteomes" id="UP000290288"/>
    </source>
</evidence>
<keyword evidence="3" id="KW-1185">Reference proteome</keyword>
<keyword evidence="1" id="KW-0175">Coiled coil</keyword>
<dbReference type="EMBL" id="SDEE01001317">
    <property type="protein sequence ID" value="RXW12271.1"/>
    <property type="molecule type" value="Genomic_DNA"/>
</dbReference>
<dbReference type="STRING" id="2316362.A0A4Q2D1U9"/>
<reference evidence="2 3" key="1">
    <citation type="submission" date="2019-01" db="EMBL/GenBank/DDBJ databases">
        <title>Draft genome sequence of Psathyrella aberdarensis IHI B618.</title>
        <authorList>
            <person name="Buettner E."/>
            <person name="Kellner H."/>
        </authorList>
    </citation>
    <scope>NUCLEOTIDE SEQUENCE [LARGE SCALE GENOMIC DNA]</scope>
    <source>
        <strain evidence="2 3">IHI B618</strain>
    </source>
</reference>
<organism evidence="2 3">
    <name type="scientific">Candolleomyces aberdarensis</name>
    <dbReference type="NCBI Taxonomy" id="2316362"/>
    <lineage>
        <taxon>Eukaryota</taxon>
        <taxon>Fungi</taxon>
        <taxon>Dikarya</taxon>
        <taxon>Basidiomycota</taxon>
        <taxon>Agaricomycotina</taxon>
        <taxon>Agaricomycetes</taxon>
        <taxon>Agaricomycetidae</taxon>
        <taxon>Agaricales</taxon>
        <taxon>Agaricineae</taxon>
        <taxon>Psathyrellaceae</taxon>
        <taxon>Candolleomyces</taxon>
    </lineage>
</organism>
<gene>
    <name evidence="2" type="ORF">EST38_g13582</name>
</gene>
<name>A0A4Q2D1U9_9AGAR</name>
<evidence type="ECO:0000313" key="2">
    <source>
        <dbReference type="EMBL" id="RXW12271.1"/>
    </source>
</evidence>
<feature type="coiled-coil region" evidence="1">
    <location>
        <begin position="70"/>
        <end position="97"/>
    </location>
</feature>
<protein>
    <submittedName>
        <fullName evidence="2">Uncharacterized protein</fullName>
    </submittedName>
</protein>
<sequence length="313" mass="35387">MAGIIVNNPYLEACPDFASDVYQVTRQPLVDKGLSDEDAASILRTSWEASNALAKQRWQQQIDDRAAADAAAATAAKEAEERRIVTAREEAEAVLKEEKRKNRAKYMPIQEGVGMPDRPMVELPYAVMQKFKKAEYVELWYTSDQGILSTVHELGSVQSQTFSMVRGDDGQMSMVPSATLKASKVIVKDEDLSWEDFTASYLRALNAMANSGWPQDRVQMFARFWSGVQLHPWHSTLDPTGCDRRALLIYQAQQRRAWHQHILHNEDAPDLSVFKPEALNRAHDEAVRRHRMKEAQETEAKVCHVAALYPVAC</sequence>
<dbReference type="AlphaFoldDB" id="A0A4Q2D1U9"/>
<accession>A0A4Q2D1U9</accession>
<dbReference type="OrthoDB" id="2688210at2759"/>
<dbReference type="Proteomes" id="UP000290288">
    <property type="component" value="Unassembled WGS sequence"/>
</dbReference>
<comment type="caution">
    <text evidence="2">The sequence shown here is derived from an EMBL/GenBank/DDBJ whole genome shotgun (WGS) entry which is preliminary data.</text>
</comment>
<evidence type="ECO:0000256" key="1">
    <source>
        <dbReference type="SAM" id="Coils"/>
    </source>
</evidence>
<proteinExistence type="predicted"/>